<dbReference type="GO" id="GO:0042884">
    <property type="term" value="P:microcin transport"/>
    <property type="evidence" value="ECO:0007669"/>
    <property type="project" value="TreeGrafter"/>
</dbReference>
<protein>
    <submittedName>
        <fullName evidence="5">Putative extracellular solute-binding protein</fullName>
    </submittedName>
</protein>
<dbReference type="Gene3D" id="3.40.190.10">
    <property type="entry name" value="Periplasmic binding protein-like II"/>
    <property type="match status" value="1"/>
</dbReference>
<dbReference type="Proteomes" id="UP000019063">
    <property type="component" value="Unassembled WGS sequence"/>
</dbReference>
<comment type="subcellular location">
    <subcellularLocation>
        <location evidence="1">Periplasm</location>
    </subcellularLocation>
</comment>
<name>W4HPH1_9RHOB</name>
<dbReference type="Pfam" id="PF00496">
    <property type="entry name" value="SBP_bac_5"/>
    <property type="match status" value="1"/>
</dbReference>
<accession>W4HPH1</accession>
<dbReference type="EMBL" id="AQQW01000001">
    <property type="protein sequence ID" value="ETW14667.1"/>
    <property type="molecule type" value="Genomic_DNA"/>
</dbReference>
<dbReference type="GO" id="GO:0015833">
    <property type="term" value="P:peptide transport"/>
    <property type="evidence" value="ECO:0007669"/>
    <property type="project" value="TreeGrafter"/>
</dbReference>
<keyword evidence="3" id="KW-0732">Signal</keyword>
<organism evidence="5 6">
    <name type="scientific">Roseivivax marinus</name>
    <dbReference type="NCBI Taxonomy" id="1379903"/>
    <lineage>
        <taxon>Bacteria</taxon>
        <taxon>Pseudomonadati</taxon>
        <taxon>Pseudomonadota</taxon>
        <taxon>Alphaproteobacteria</taxon>
        <taxon>Rhodobacterales</taxon>
        <taxon>Roseobacteraceae</taxon>
        <taxon>Roseivivax</taxon>
    </lineage>
</organism>
<dbReference type="PANTHER" id="PTHR30290">
    <property type="entry name" value="PERIPLASMIC BINDING COMPONENT OF ABC TRANSPORTER"/>
    <property type="match status" value="1"/>
</dbReference>
<evidence type="ECO:0000256" key="1">
    <source>
        <dbReference type="ARBA" id="ARBA00004418"/>
    </source>
</evidence>
<dbReference type="Gene3D" id="3.10.105.10">
    <property type="entry name" value="Dipeptide-binding Protein, Domain 3"/>
    <property type="match status" value="1"/>
</dbReference>
<dbReference type="SUPFAM" id="SSF53850">
    <property type="entry name" value="Periplasmic binding protein-like II"/>
    <property type="match status" value="1"/>
</dbReference>
<dbReference type="PIRSF" id="PIRSF002741">
    <property type="entry name" value="MppA"/>
    <property type="match status" value="1"/>
</dbReference>
<evidence type="ECO:0000259" key="4">
    <source>
        <dbReference type="Pfam" id="PF00496"/>
    </source>
</evidence>
<dbReference type="GO" id="GO:0030288">
    <property type="term" value="C:outer membrane-bounded periplasmic space"/>
    <property type="evidence" value="ECO:0007669"/>
    <property type="project" value="TreeGrafter"/>
</dbReference>
<evidence type="ECO:0000256" key="2">
    <source>
        <dbReference type="ARBA" id="ARBA00005695"/>
    </source>
</evidence>
<dbReference type="InterPro" id="IPR000914">
    <property type="entry name" value="SBP_5_dom"/>
</dbReference>
<dbReference type="CDD" id="cd08497">
    <property type="entry name" value="MbnE-like"/>
    <property type="match status" value="1"/>
</dbReference>
<dbReference type="PATRIC" id="fig|1317118.6.peg.441"/>
<evidence type="ECO:0000313" key="5">
    <source>
        <dbReference type="EMBL" id="ETW14667.1"/>
    </source>
</evidence>
<comment type="similarity">
    <text evidence="2">Belongs to the bacterial solute-binding protein 5 family.</text>
</comment>
<dbReference type="InterPro" id="IPR030678">
    <property type="entry name" value="Peptide/Ni-bd"/>
</dbReference>
<feature type="domain" description="Solute-binding protein family 5" evidence="4">
    <location>
        <begin position="105"/>
        <end position="502"/>
    </location>
</feature>
<keyword evidence="6" id="KW-1185">Reference proteome</keyword>
<comment type="caution">
    <text evidence="5">The sequence shown here is derived from an EMBL/GenBank/DDBJ whole genome shotgun (WGS) entry which is preliminary data.</text>
</comment>
<dbReference type="GO" id="GO:1904680">
    <property type="term" value="F:peptide transmembrane transporter activity"/>
    <property type="evidence" value="ECO:0007669"/>
    <property type="project" value="TreeGrafter"/>
</dbReference>
<dbReference type="InterPro" id="IPR039424">
    <property type="entry name" value="SBP_5"/>
</dbReference>
<gene>
    <name evidence="5" type="ORF">ATO8_02130</name>
</gene>
<reference evidence="5 6" key="1">
    <citation type="journal article" date="2014" name="Antonie Van Leeuwenhoek">
        <title>Roseivivax atlanticus sp. nov., isolated from surface seawater of the Atlantic Ocean.</title>
        <authorList>
            <person name="Li G."/>
            <person name="Lai Q."/>
            <person name="Liu X."/>
            <person name="Sun F."/>
            <person name="Shao Z."/>
        </authorList>
    </citation>
    <scope>NUCLEOTIDE SEQUENCE [LARGE SCALE GENOMIC DNA]</scope>
    <source>
        <strain evidence="5 6">22II-s10s</strain>
    </source>
</reference>
<dbReference type="STRING" id="1379903.ATO8_02130"/>
<evidence type="ECO:0000313" key="6">
    <source>
        <dbReference type="Proteomes" id="UP000019063"/>
    </source>
</evidence>
<dbReference type="PANTHER" id="PTHR30290:SF64">
    <property type="entry name" value="ABC TRANSPORTER PERIPLASMIC BINDING PROTEIN"/>
    <property type="match status" value="1"/>
</dbReference>
<proteinExistence type="inferred from homology"/>
<dbReference type="GO" id="GO:0043190">
    <property type="term" value="C:ATP-binding cassette (ABC) transporter complex"/>
    <property type="evidence" value="ECO:0007669"/>
    <property type="project" value="InterPro"/>
</dbReference>
<sequence>MTRTQIFRTIAILGAALGLGFGPHEAWAEPRHGIAMYGEPALPPDFEALPYANPEAPKGGRIVVGEVGSFDSLNPHVLKGSVPWQLRFLTYESLMGRSYDEPFTLYGLLAESIEVADDRSWTEFTLREEAAFSDGTPVTIEDVMWSYETLGTQGHPRYLGTWSQVESMEQTGPRSVRFTFNTENRELALLIGLRPILKKAQWDDKDITQSGLETIPIATAPYTVTDFEAGRFVELTRNPDYWGRDLPFMQGQANLDTIRMEFYADAQVLFEAFKAGQINSIRETNAETWETQYDFPAVRSGEVVKSEIPHKRPTGITGFVMNTRNPLFSDWRVREAMIQAFNFEFINETMTGGRQPRITSYFSNSQLGMTHDPAEGRVAQLLQPYADNLPPGTLEGYTLPEGDGSARNRQGLRAAMRLMEEAGYTIDQGRMLDPQGRPVSFEILLPTSTPEADVGTIVDLYLPALERMGIEVDVSRVDRAQFNRRTEAFDFDMTFYTRGLSLSPGNEQKLYWGAAAADTPGSMNWMGVQSPAVDAMIDTILTSESREDFTAATRALDRVLTAGRYVIPIYQWRESRIAHVKELHFPDRIPIYGDFINFHPDVWWWEDDG</sequence>
<dbReference type="eggNOG" id="COG4166">
    <property type="taxonomic scope" value="Bacteria"/>
</dbReference>
<dbReference type="AlphaFoldDB" id="W4HPH1"/>
<evidence type="ECO:0000256" key="3">
    <source>
        <dbReference type="ARBA" id="ARBA00022729"/>
    </source>
</evidence>